<comment type="caution">
    <text evidence="1">The sequence shown here is derived from an EMBL/GenBank/DDBJ whole genome shotgun (WGS) entry which is preliminary data.</text>
</comment>
<organism evidence="1 2">
    <name type="scientific">Vitis rotundifolia</name>
    <name type="common">Muscadine grape</name>
    <dbReference type="NCBI Taxonomy" id="103349"/>
    <lineage>
        <taxon>Eukaryota</taxon>
        <taxon>Viridiplantae</taxon>
        <taxon>Streptophyta</taxon>
        <taxon>Embryophyta</taxon>
        <taxon>Tracheophyta</taxon>
        <taxon>Spermatophyta</taxon>
        <taxon>Magnoliopsida</taxon>
        <taxon>eudicotyledons</taxon>
        <taxon>Gunneridae</taxon>
        <taxon>Pentapetalae</taxon>
        <taxon>rosids</taxon>
        <taxon>Vitales</taxon>
        <taxon>Vitaceae</taxon>
        <taxon>Viteae</taxon>
        <taxon>Vitis</taxon>
    </lineage>
</organism>
<accession>A0AA39A560</accession>
<dbReference type="EMBL" id="JARBHA010000005">
    <property type="protein sequence ID" value="KAJ9700924.1"/>
    <property type="molecule type" value="Genomic_DNA"/>
</dbReference>
<name>A0AA39A560_VITRO</name>
<dbReference type="AlphaFoldDB" id="A0AA39A560"/>
<keyword evidence="2" id="KW-1185">Reference proteome</keyword>
<dbReference type="Proteomes" id="UP001168098">
    <property type="component" value="Unassembled WGS sequence"/>
</dbReference>
<reference evidence="1 2" key="1">
    <citation type="journal article" date="2023" name="BMC Biotechnol.">
        <title>Vitis rotundifolia cv Carlos genome sequencing.</title>
        <authorList>
            <person name="Huff M."/>
            <person name="Hulse-Kemp A."/>
            <person name="Scheffler B."/>
            <person name="Youngblood R."/>
            <person name="Simpson S."/>
            <person name="Babiker E."/>
            <person name="Staton M."/>
        </authorList>
    </citation>
    <scope>NUCLEOTIDE SEQUENCE [LARGE SCALE GENOMIC DNA]</scope>
    <source>
        <tissue evidence="1">Leaf</tissue>
    </source>
</reference>
<gene>
    <name evidence="1" type="ORF">PVL29_006315</name>
</gene>
<evidence type="ECO:0000313" key="2">
    <source>
        <dbReference type="Proteomes" id="UP001168098"/>
    </source>
</evidence>
<evidence type="ECO:0000313" key="1">
    <source>
        <dbReference type="EMBL" id="KAJ9700924.1"/>
    </source>
</evidence>
<protein>
    <submittedName>
        <fullName evidence="1">Uncharacterized protein</fullName>
    </submittedName>
</protein>
<sequence length="83" mass="8911">MGKATKRSGRGLGVGGWLNGVHLASCAMQKLHACREWVERKLMGNGWEMSGGGREGGEYEEGNKLKVVGMVMGMVGREMKGLS</sequence>
<proteinExistence type="predicted"/>